<evidence type="ECO:0000313" key="3">
    <source>
        <dbReference type="Proteomes" id="UP000182126"/>
    </source>
</evidence>
<dbReference type="EMBL" id="LT629770">
    <property type="protein sequence ID" value="SDS00581.1"/>
    <property type="molecule type" value="Genomic_DNA"/>
</dbReference>
<dbReference type="Gene3D" id="3.40.50.300">
    <property type="entry name" value="P-loop containing nucleotide triphosphate hydrolases"/>
    <property type="match status" value="1"/>
</dbReference>
<evidence type="ECO:0000313" key="2">
    <source>
        <dbReference type="EMBL" id="SDS00581.1"/>
    </source>
</evidence>
<dbReference type="AlphaFoldDB" id="A0A1H1NNF4"/>
<dbReference type="InterPro" id="IPR027417">
    <property type="entry name" value="P-loop_NTPase"/>
</dbReference>
<protein>
    <recommendedName>
        <fullName evidence="1">Double-GTPase 2 domain-containing protein</fullName>
    </recommendedName>
</protein>
<organism evidence="2 3">
    <name type="scientific">Microbacterium paraoxydans</name>
    <dbReference type="NCBI Taxonomy" id="199592"/>
    <lineage>
        <taxon>Bacteria</taxon>
        <taxon>Bacillati</taxon>
        <taxon>Actinomycetota</taxon>
        <taxon>Actinomycetes</taxon>
        <taxon>Micrococcales</taxon>
        <taxon>Microbacteriaceae</taxon>
        <taxon>Microbacterium</taxon>
    </lineage>
</organism>
<name>A0A1H1NNF4_9MICO</name>
<dbReference type="SUPFAM" id="SSF52540">
    <property type="entry name" value="P-loop containing nucleoside triphosphate hydrolases"/>
    <property type="match status" value="1"/>
</dbReference>
<sequence>MLYVGTMQEKKSALEQHIAVFGGSGSGKTVLVSSFYGAAQEASFLKQSLYRVVAEDIGQGARLNRNYLGMRDEARAPDLTRFAATSYAFSIKLKEQPSPKASKAQPFHALRLVWHDYPGDWFEQGASGEEARRRVDTFRSLLGSDVALLLVDGQRLLDHAGEEERYLKSLFSNYANGLLALKDDLLDEGTPLLQFPRIWIVALSKADLLPHIDVFKFRDLLDLKAADDLDELRKVLAGFAQNPSAMSVAEDFLLLSSAKFEPNKIEVDKRVGIDLVLPVAALLPLERHAKWARLGQLPTKVAEGIINGGSKLLAAALLGKQKKGKLGAVLAMLSPDVIDEAAQMAGDKLRELNSQALAKHNFVTATLTQFQMDLDKGEEDDVLLRSLT</sequence>
<dbReference type="Pfam" id="PF19993">
    <property type="entry name" value="DO-GTPase2"/>
    <property type="match status" value="1"/>
</dbReference>
<dbReference type="InterPro" id="IPR045528">
    <property type="entry name" value="DO-GTPase2"/>
</dbReference>
<accession>A0A1H1NNF4</accession>
<gene>
    <name evidence="2" type="ORF">SAMN04489809_0867</name>
</gene>
<dbReference type="Proteomes" id="UP000182126">
    <property type="component" value="Chromosome I"/>
</dbReference>
<evidence type="ECO:0000259" key="1">
    <source>
        <dbReference type="Pfam" id="PF19993"/>
    </source>
</evidence>
<reference evidence="2 3" key="1">
    <citation type="submission" date="2016-10" db="EMBL/GenBank/DDBJ databases">
        <authorList>
            <person name="de Groot N.N."/>
        </authorList>
    </citation>
    <scope>NUCLEOTIDE SEQUENCE [LARGE SCALE GENOMIC DNA]</scope>
    <source>
        <strain evidence="2 3">DSM 15019</strain>
    </source>
</reference>
<feature type="domain" description="Double-GTPase 2" evidence="1">
    <location>
        <begin position="17"/>
        <end position="178"/>
    </location>
</feature>
<proteinExistence type="predicted"/>